<dbReference type="Pfam" id="PF00072">
    <property type="entry name" value="Response_reg"/>
    <property type="match status" value="1"/>
</dbReference>
<dbReference type="InterPro" id="IPR001867">
    <property type="entry name" value="OmpR/PhoB-type_DNA-bd"/>
</dbReference>
<dbReference type="InterPro" id="IPR039420">
    <property type="entry name" value="WalR-like"/>
</dbReference>
<dbReference type="GO" id="GO:0000976">
    <property type="term" value="F:transcription cis-regulatory region binding"/>
    <property type="evidence" value="ECO:0007669"/>
    <property type="project" value="TreeGrafter"/>
</dbReference>
<dbReference type="InterPro" id="IPR036388">
    <property type="entry name" value="WH-like_DNA-bd_sf"/>
</dbReference>
<organism evidence="10 11">
    <name type="scientific">Arthrobacter psychrolactophilus</name>
    <dbReference type="NCBI Taxonomy" id="92442"/>
    <lineage>
        <taxon>Bacteria</taxon>
        <taxon>Bacillati</taxon>
        <taxon>Actinomycetota</taxon>
        <taxon>Actinomycetes</taxon>
        <taxon>Micrococcales</taxon>
        <taxon>Micrococcaceae</taxon>
        <taxon>Arthrobacter</taxon>
    </lineage>
</organism>
<sequence>MTATAPLVFVVDDEPAMLDIVTFALETQGFTHQSFRSAEALWVAMHHTVPDLIVLDVMLPGVSGITMCRRIKSTTQVPVILLTAKGESSDRIAGLEADADDYIVKPFHPRELALRALRLVRRPSDLSQTMVAGPYELDPAGDCVYISSVRVLLTPNEFKVLMTLIAQPGKTLGFDRLLLAGWRDADRMGGRQMLKTAVYRLRHKLESAVPGSGEAIESVRGSGYRLNIP</sequence>
<dbReference type="InterPro" id="IPR016032">
    <property type="entry name" value="Sig_transdc_resp-reg_C-effctor"/>
</dbReference>
<dbReference type="SMART" id="SM00862">
    <property type="entry name" value="Trans_reg_C"/>
    <property type="match status" value="1"/>
</dbReference>
<gene>
    <name evidence="10" type="ORF">CVS30_06695</name>
</gene>
<dbReference type="Gene3D" id="1.10.10.10">
    <property type="entry name" value="Winged helix-like DNA-binding domain superfamily/Winged helix DNA-binding domain"/>
    <property type="match status" value="1"/>
</dbReference>
<keyword evidence="3" id="KW-0805">Transcription regulation</keyword>
<evidence type="ECO:0000256" key="4">
    <source>
        <dbReference type="ARBA" id="ARBA00023125"/>
    </source>
</evidence>
<evidence type="ECO:0000256" key="6">
    <source>
        <dbReference type="PROSITE-ProRule" id="PRU00169"/>
    </source>
</evidence>
<keyword evidence="11" id="KW-1185">Reference proteome</keyword>
<dbReference type="GO" id="GO:0000156">
    <property type="term" value="F:phosphorelay response regulator activity"/>
    <property type="evidence" value="ECO:0007669"/>
    <property type="project" value="TreeGrafter"/>
</dbReference>
<dbReference type="PROSITE" id="PS50110">
    <property type="entry name" value="RESPONSE_REGULATORY"/>
    <property type="match status" value="1"/>
</dbReference>
<dbReference type="GO" id="GO:0005829">
    <property type="term" value="C:cytosol"/>
    <property type="evidence" value="ECO:0007669"/>
    <property type="project" value="TreeGrafter"/>
</dbReference>
<evidence type="ECO:0000313" key="10">
    <source>
        <dbReference type="EMBL" id="PYI38996.1"/>
    </source>
</evidence>
<evidence type="ECO:0000259" key="8">
    <source>
        <dbReference type="PROSITE" id="PS50110"/>
    </source>
</evidence>
<evidence type="ECO:0000256" key="3">
    <source>
        <dbReference type="ARBA" id="ARBA00023015"/>
    </source>
</evidence>
<protein>
    <submittedName>
        <fullName evidence="10">DNA-binding response regulator</fullName>
    </submittedName>
</protein>
<feature type="domain" description="Response regulatory" evidence="8">
    <location>
        <begin position="7"/>
        <end position="120"/>
    </location>
</feature>
<dbReference type="RefSeq" id="WP_110484560.1">
    <property type="nucleotide sequence ID" value="NZ_QJVC01000004.1"/>
</dbReference>
<keyword evidence="1 6" id="KW-0597">Phosphoprotein</keyword>
<dbReference type="InterPro" id="IPR001789">
    <property type="entry name" value="Sig_transdc_resp-reg_receiver"/>
</dbReference>
<dbReference type="PROSITE" id="PS51755">
    <property type="entry name" value="OMPR_PHOB"/>
    <property type="match status" value="1"/>
</dbReference>
<comment type="caution">
    <text evidence="10">The sequence shown here is derived from an EMBL/GenBank/DDBJ whole genome shotgun (WGS) entry which is preliminary data.</text>
</comment>
<dbReference type="Proteomes" id="UP000247980">
    <property type="component" value="Unassembled WGS sequence"/>
</dbReference>
<dbReference type="Gene3D" id="3.40.50.2300">
    <property type="match status" value="1"/>
</dbReference>
<dbReference type="Gene3D" id="6.10.250.690">
    <property type="match status" value="1"/>
</dbReference>
<dbReference type="EMBL" id="QJVC01000004">
    <property type="protein sequence ID" value="PYI38996.1"/>
    <property type="molecule type" value="Genomic_DNA"/>
</dbReference>
<proteinExistence type="predicted"/>
<evidence type="ECO:0000256" key="2">
    <source>
        <dbReference type="ARBA" id="ARBA00023012"/>
    </source>
</evidence>
<reference evidence="10 11" key="1">
    <citation type="submission" date="2018-05" db="EMBL/GenBank/DDBJ databases">
        <title>Genetic diversity of glacier-inhabiting Cryobacterium bacteria in China and description of Cryobacterium mengkeensis sp. nov. and Arthrobacter glacialis sp. nov.</title>
        <authorList>
            <person name="Liu Q."/>
            <person name="Xin Y.-H."/>
        </authorList>
    </citation>
    <scope>NUCLEOTIDE SEQUENCE [LARGE SCALE GENOMIC DNA]</scope>
    <source>
        <strain evidence="10 11">B7</strain>
    </source>
</reference>
<dbReference type="GO" id="GO:0032993">
    <property type="term" value="C:protein-DNA complex"/>
    <property type="evidence" value="ECO:0007669"/>
    <property type="project" value="TreeGrafter"/>
</dbReference>
<keyword evidence="5" id="KW-0804">Transcription</keyword>
<dbReference type="PANTHER" id="PTHR48111:SF1">
    <property type="entry name" value="TWO-COMPONENT RESPONSE REGULATOR ORR33"/>
    <property type="match status" value="1"/>
</dbReference>
<feature type="modified residue" description="4-aspartylphosphate" evidence="6">
    <location>
        <position position="56"/>
    </location>
</feature>
<evidence type="ECO:0000256" key="7">
    <source>
        <dbReference type="PROSITE-ProRule" id="PRU01091"/>
    </source>
</evidence>
<dbReference type="SMART" id="SM00448">
    <property type="entry name" value="REC"/>
    <property type="match status" value="1"/>
</dbReference>
<evidence type="ECO:0000256" key="1">
    <source>
        <dbReference type="ARBA" id="ARBA00022553"/>
    </source>
</evidence>
<keyword evidence="4 7" id="KW-0238">DNA-binding</keyword>
<dbReference type="SUPFAM" id="SSF46894">
    <property type="entry name" value="C-terminal effector domain of the bipartite response regulators"/>
    <property type="match status" value="1"/>
</dbReference>
<evidence type="ECO:0000313" key="11">
    <source>
        <dbReference type="Proteomes" id="UP000247980"/>
    </source>
</evidence>
<dbReference type="InterPro" id="IPR011006">
    <property type="entry name" value="CheY-like_superfamily"/>
</dbReference>
<accession>A0A2V5JM26</accession>
<name>A0A2V5JM26_9MICC</name>
<feature type="DNA-binding region" description="OmpR/PhoB-type" evidence="7">
    <location>
        <begin position="127"/>
        <end position="228"/>
    </location>
</feature>
<dbReference type="SUPFAM" id="SSF52172">
    <property type="entry name" value="CheY-like"/>
    <property type="match status" value="1"/>
</dbReference>
<feature type="domain" description="OmpR/PhoB-type" evidence="9">
    <location>
        <begin position="127"/>
        <end position="228"/>
    </location>
</feature>
<dbReference type="Pfam" id="PF00486">
    <property type="entry name" value="Trans_reg_C"/>
    <property type="match status" value="1"/>
</dbReference>
<evidence type="ECO:0000256" key="5">
    <source>
        <dbReference type="ARBA" id="ARBA00023163"/>
    </source>
</evidence>
<dbReference type="OrthoDB" id="4481605at2"/>
<dbReference type="CDD" id="cd00383">
    <property type="entry name" value="trans_reg_C"/>
    <property type="match status" value="1"/>
</dbReference>
<dbReference type="PANTHER" id="PTHR48111">
    <property type="entry name" value="REGULATOR OF RPOS"/>
    <property type="match status" value="1"/>
</dbReference>
<evidence type="ECO:0000259" key="9">
    <source>
        <dbReference type="PROSITE" id="PS51755"/>
    </source>
</evidence>
<dbReference type="GO" id="GO:0006355">
    <property type="term" value="P:regulation of DNA-templated transcription"/>
    <property type="evidence" value="ECO:0007669"/>
    <property type="project" value="InterPro"/>
</dbReference>
<dbReference type="AlphaFoldDB" id="A0A2V5JM26"/>
<keyword evidence="2" id="KW-0902">Two-component regulatory system</keyword>